<evidence type="ECO:0000313" key="2">
    <source>
        <dbReference type="Proteomes" id="UP000530320"/>
    </source>
</evidence>
<reference evidence="1 2" key="1">
    <citation type="submission" date="2020-04" db="EMBL/GenBank/DDBJ databases">
        <title>Description of novel Gluconacetobacter.</title>
        <authorList>
            <person name="Sombolestani A."/>
        </authorList>
    </citation>
    <scope>NUCLEOTIDE SEQUENCE [LARGE SCALE GENOMIC DNA]</scope>
    <source>
        <strain evidence="1 2">LMG 22058</strain>
    </source>
</reference>
<dbReference type="AlphaFoldDB" id="A0A7W4K2D0"/>
<dbReference type="EMBL" id="JABEQP010000015">
    <property type="protein sequence ID" value="MBB2199126.1"/>
    <property type="molecule type" value="Genomic_DNA"/>
</dbReference>
<organism evidence="1 2">
    <name type="scientific">Gluconacetobacter dulcium</name>
    <dbReference type="NCBI Taxonomy" id="2729096"/>
    <lineage>
        <taxon>Bacteria</taxon>
        <taxon>Pseudomonadati</taxon>
        <taxon>Pseudomonadota</taxon>
        <taxon>Alphaproteobacteria</taxon>
        <taxon>Acetobacterales</taxon>
        <taxon>Acetobacteraceae</taxon>
        <taxon>Gluconacetobacter</taxon>
    </lineage>
</organism>
<evidence type="ECO:0000313" key="1">
    <source>
        <dbReference type="EMBL" id="MBB2199126.1"/>
    </source>
</evidence>
<protein>
    <submittedName>
        <fullName evidence="1">RES family NAD+ phosphorylase</fullName>
    </submittedName>
</protein>
<proteinExistence type="predicted"/>
<comment type="caution">
    <text evidence="1">The sequence shown here is derived from an EMBL/GenBank/DDBJ whole genome shotgun (WGS) entry which is preliminary data.</text>
</comment>
<gene>
    <name evidence="1" type="ORF">HLH44_17030</name>
</gene>
<sequence length="176" mass="19480">MKLLDLTALDTPWAAEYFDPQLEETVGRQRFLKHFCRVISQAWVPGEETIGYLPTQCVADYLATVHEPPFDGVAYHSAQFPGGKNVTLFERALKVGTDDPRYPLPKSGVTLGRIGDDDDTSYCLHLHRGTDAGEMAEPPDLLVETAAITVHTVRKVKYASSVSSPIAYQLRRASDT</sequence>
<name>A0A7W4K2D0_9PROT</name>
<dbReference type="Proteomes" id="UP000530320">
    <property type="component" value="Unassembled WGS sequence"/>
</dbReference>
<dbReference type="RefSeq" id="WP_183010109.1">
    <property type="nucleotide sequence ID" value="NZ_JABEQP010000015.1"/>
</dbReference>
<accession>A0A7W4K2D0</accession>